<feature type="transmembrane region" description="Helical" evidence="1">
    <location>
        <begin position="245"/>
        <end position="266"/>
    </location>
</feature>
<organism evidence="4">
    <name type="scientific">freshwater metagenome</name>
    <dbReference type="NCBI Taxonomy" id="449393"/>
    <lineage>
        <taxon>unclassified sequences</taxon>
        <taxon>metagenomes</taxon>
        <taxon>ecological metagenomes</taxon>
    </lineage>
</organism>
<feature type="transmembrane region" description="Helical" evidence="1">
    <location>
        <begin position="223"/>
        <end position="239"/>
    </location>
</feature>
<proteinExistence type="predicted"/>
<evidence type="ECO:0000256" key="1">
    <source>
        <dbReference type="SAM" id="Phobius"/>
    </source>
</evidence>
<keyword evidence="1" id="KW-1133">Transmembrane helix</keyword>
<dbReference type="GO" id="GO:0016747">
    <property type="term" value="F:acyltransferase activity, transferring groups other than amino-acyl groups"/>
    <property type="evidence" value="ECO:0007669"/>
    <property type="project" value="InterPro"/>
</dbReference>
<reference evidence="4" key="1">
    <citation type="submission" date="2020-05" db="EMBL/GenBank/DDBJ databases">
        <authorList>
            <person name="Chiriac C."/>
            <person name="Salcher M."/>
            <person name="Ghai R."/>
            <person name="Kavagutti S V."/>
        </authorList>
    </citation>
    <scope>NUCLEOTIDE SEQUENCE</scope>
</reference>
<sequence>MSSATKKIGEIQGLRALAALLVLLFHAKFLPGGFIGVDIFYVISGFLITGLLLKELSISGRISLRAFYLRRSKRLLPASFLVLFVTAIVSWLLLPPISRGSIGRDLIATTLYVSNYLFAWWQNDYQNLNAIPSPFIHYWSLAVEEQFYLFWPLFIIALAKLKSSRKFLFGFWSVTVITFALGVWLTVIAPIWAFYSLPTRAWELSIGALIALLPRLQNQNRVVALFGMLGLLISTFWFSETTVFPGFYALLPVLGTAALLSSIGNWPNSIQWLATNKISLWLGKISYPLYLWHWPILVLPIAFLSRDLQVWERIAALLVTVLFADLTNRFVEEPLRVKVVSPSRLIKFVGFAMIVSTLLGLGIVKTTTSAILVDGKQVTLASIEARPTPYDNGCHLNYHESISPLCEFGKLDANKTVVLYGDSHAVQWFPALEKLANEKGFKLITLTKSACPSIEVVRASVGAFQMSNCASWRKSALNRIAEAKPDLIVLSSFEHFIPAGDPGRVEQWWATGSKKTFQILQPMSPKLIYLLDTPLPERNIPDCLASTRADKCLANSQIGLPQVADFQIIDPAKWLCDITCPAVVRGNVAYRDASHISVATSLELSDQLWLALLDQGFSL</sequence>
<feature type="transmembrane region" description="Helical" evidence="1">
    <location>
        <begin position="136"/>
        <end position="159"/>
    </location>
</feature>
<accession>A0A6J6GMU0</accession>
<feature type="transmembrane region" description="Helical" evidence="1">
    <location>
        <begin position="348"/>
        <end position="364"/>
    </location>
</feature>
<feature type="domain" description="SGNH" evidence="3">
    <location>
        <begin position="394"/>
        <end position="607"/>
    </location>
</feature>
<evidence type="ECO:0000259" key="2">
    <source>
        <dbReference type="Pfam" id="PF01757"/>
    </source>
</evidence>
<dbReference type="Pfam" id="PF01757">
    <property type="entry name" value="Acyl_transf_3"/>
    <property type="match status" value="1"/>
</dbReference>
<dbReference type="EMBL" id="CAEZUS010000001">
    <property type="protein sequence ID" value="CAB4600454.1"/>
    <property type="molecule type" value="Genomic_DNA"/>
</dbReference>
<feature type="transmembrane region" description="Helical" evidence="1">
    <location>
        <begin position="74"/>
        <end position="94"/>
    </location>
</feature>
<dbReference type="InterPro" id="IPR002656">
    <property type="entry name" value="Acyl_transf_3_dom"/>
</dbReference>
<feature type="domain" description="Acyltransferase 3" evidence="2">
    <location>
        <begin position="10"/>
        <end position="327"/>
    </location>
</feature>
<dbReference type="AlphaFoldDB" id="A0A6J6GMU0"/>
<evidence type="ECO:0000259" key="3">
    <source>
        <dbReference type="Pfam" id="PF19040"/>
    </source>
</evidence>
<gene>
    <name evidence="4" type="ORF">UFOPK1852_00017</name>
</gene>
<feature type="transmembrane region" description="Helical" evidence="1">
    <location>
        <begin position="171"/>
        <end position="195"/>
    </location>
</feature>
<feature type="transmembrane region" description="Helical" evidence="1">
    <location>
        <begin position="12"/>
        <end position="29"/>
    </location>
</feature>
<name>A0A6J6GMU0_9ZZZZ</name>
<dbReference type="InterPro" id="IPR043968">
    <property type="entry name" value="SGNH"/>
</dbReference>
<dbReference type="GO" id="GO:0016020">
    <property type="term" value="C:membrane"/>
    <property type="evidence" value="ECO:0007669"/>
    <property type="project" value="TreeGrafter"/>
</dbReference>
<protein>
    <submittedName>
        <fullName evidence="4">Unannotated protein</fullName>
    </submittedName>
</protein>
<feature type="transmembrane region" description="Helical" evidence="1">
    <location>
        <begin position="35"/>
        <end position="53"/>
    </location>
</feature>
<dbReference type="Pfam" id="PF19040">
    <property type="entry name" value="SGNH"/>
    <property type="match status" value="1"/>
</dbReference>
<dbReference type="PANTHER" id="PTHR23028:SF53">
    <property type="entry name" value="ACYL_TRANSF_3 DOMAIN-CONTAINING PROTEIN"/>
    <property type="match status" value="1"/>
</dbReference>
<dbReference type="GO" id="GO:0009103">
    <property type="term" value="P:lipopolysaccharide biosynthetic process"/>
    <property type="evidence" value="ECO:0007669"/>
    <property type="project" value="TreeGrafter"/>
</dbReference>
<keyword evidence="1" id="KW-0472">Membrane</keyword>
<evidence type="ECO:0000313" key="4">
    <source>
        <dbReference type="EMBL" id="CAB4600454.1"/>
    </source>
</evidence>
<dbReference type="InterPro" id="IPR050879">
    <property type="entry name" value="Acyltransferase_3"/>
</dbReference>
<dbReference type="PANTHER" id="PTHR23028">
    <property type="entry name" value="ACETYLTRANSFERASE"/>
    <property type="match status" value="1"/>
</dbReference>
<keyword evidence="1" id="KW-0812">Transmembrane</keyword>
<feature type="transmembrane region" description="Helical" evidence="1">
    <location>
        <begin position="287"/>
        <end position="304"/>
    </location>
</feature>